<gene>
    <name evidence="4" type="ORF">DM860_001358</name>
</gene>
<evidence type="ECO:0008006" key="6">
    <source>
        <dbReference type="Google" id="ProtNLM"/>
    </source>
</evidence>
<evidence type="ECO:0000256" key="1">
    <source>
        <dbReference type="ARBA" id="ARBA00007626"/>
    </source>
</evidence>
<comment type="similarity">
    <text evidence="1">Belongs to the PPR family. P subfamily.</text>
</comment>
<keyword evidence="2" id="KW-0677">Repeat</keyword>
<evidence type="ECO:0000256" key="2">
    <source>
        <dbReference type="ARBA" id="ARBA00022737"/>
    </source>
</evidence>
<dbReference type="PANTHER" id="PTHR45717">
    <property type="entry name" value="OS12G0527900 PROTEIN"/>
    <property type="match status" value="1"/>
</dbReference>
<dbReference type="NCBIfam" id="TIGR00756">
    <property type="entry name" value="PPR"/>
    <property type="match status" value="1"/>
</dbReference>
<accession>A0A328DX47</accession>
<evidence type="ECO:0000256" key="3">
    <source>
        <dbReference type="PROSITE-ProRule" id="PRU00708"/>
    </source>
</evidence>
<dbReference type="Pfam" id="PF13812">
    <property type="entry name" value="PPR_3"/>
    <property type="match status" value="1"/>
</dbReference>
<dbReference type="Gene3D" id="1.25.40.10">
    <property type="entry name" value="Tetratricopeptide repeat domain"/>
    <property type="match status" value="1"/>
</dbReference>
<protein>
    <recommendedName>
        <fullName evidence="6">Pentacotripeptide-repeat region of PRORP domain-containing protein</fullName>
    </recommendedName>
</protein>
<evidence type="ECO:0000313" key="5">
    <source>
        <dbReference type="Proteomes" id="UP000249390"/>
    </source>
</evidence>
<evidence type="ECO:0000313" key="4">
    <source>
        <dbReference type="EMBL" id="RAL49038.1"/>
    </source>
</evidence>
<feature type="repeat" description="PPR" evidence="3">
    <location>
        <begin position="127"/>
        <end position="161"/>
    </location>
</feature>
<dbReference type="InterPro" id="IPR002885">
    <property type="entry name" value="PPR_rpt"/>
</dbReference>
<reference evidence="4 5" key="1">
    <citation type="submission" date="2018-06" db="EMBL/GenBank/DDBJ databases">
        <title>The Genome of Cuscuta australis (Dodder) Provides Insight into the Evolution of Plant Parasitism.</title>
        <authorList>
            <person name="Liu H."/>
        </authorList>
    </citation>
    <scope>NUCLEOTIDE SEQUENCE [LARGE SCALE GENOMIC DNA]</scope>
    <source>
        <strain evidence="5">cv. Yunnan</strain>
        <tissue evidence="4">Vines</tissue>
    </source>
</reference>
<dbReference type="GO" id="GO:0003729">
    <property type="term" value="F:mRNA binding"/>
    <property type="evidence" value="ECO:0007669"/>
    <property type="project" value="UniProtKB-ARBA"/>
</dbReference>
<comment type="caution">
    <text evidence="4">The sequence shown here is derived from an EMBL/GenBank/DDBJ whole genome shotgun (WGS) entry which is preliminary data.</text>
</comment>
<dbReference type="InterPro" id="IPR011990">
    <property type="entry name" value="TPR-like_helical_dom_sf"/>
</dbReference>
<dbReference type="EMBL" id="NQVE01000097">
    <property type="protein sequence ID" value="RAL49038.1"/>
    <property type="molecule type" value="Genomic_DNA"/>
</dbReference>
<name>A0A328DX47_9ASTE</name>
<dbReference type="AlphaFoldDB" id="A0A328DX47"/>
<dbReference type="PROSITE" id="PS51375">
    <property type="entry name" value="PPR"/>
    <property type="match status" value="1"/>
</dbReference>
<dbReference type="GO" id="GO:0005739">
    <property type="term" value="C:mitochondrion"/>
    <property type="evidence" value="ECO:0007669"/>
    <property type="project" value="TreeGrafter"/>
</dbReference>
<dbReference type="Pfam" id="PF01535">
    <property type="entry name" value="PPR"/>
    <property type="match status" value="1"/>
</dbReference>
<dbReference type="Proteomes" id="UP000249390">
    <property type="component" value="Unassembled WGS sequence"/>
</dbReference>
<organism evidence="4 5">
    <name type="scientific">Cuscuta australis</name>
    <dbReference type="NCBI Taxonomy" id="267555"/>
    <lineage>
        <taxon>Eukaryota</taxon>
        <taxon>Viridiplantae</taxon>
        <taxon>Streptophyta</taxon>
        <taxon>Embryophyta</taxon>
        <taxon>Tracheophyta</taxon>
        <taxon>Spermatophyta</taxon>
        <taxon>Magnoliopsida</taxon>
        <taxon>eudicotyledons</taxon>
        <taxon>Gunneridae</taxon>
        <taxon>Pentapetalae</taxon>
        <taxon>asterids</taxon>
        <taxon>lamiids</taxon>
        <taxon>Solanales</taxon>
        <taxon>Convolvulaceae</taxon>
        <taxon>Cuscuteae</taxon>
        <taxon>Cuscuta</taxon>
        <taxon>Cuscuta subgen. Grammica</taxon>
        <taxon>Cuscuta sect. Cleistogrammica</taxon>
    </lineage>
</organism>
<proteinExistence type="inferred from homology"/>
<sequence length="522" mass="61029">MYFQTPTFCIFHPTANTIDQVASVIIFLLFLKENSVILDDVQVYEWMRKKGIYEFSSSDYAAQFNLICKVRGCSAAEHYVKNLPKQARNDKTYGKLLHCYMQEHRGDIERSPLWHIQKMKELGFALSPHVFNEIMHICARGFQTKALLEVFAEMKKSKVSPDNDSYRMCIRSLGRHDLHGMERALREMETQPHIVMDWFTYAVVAEFYERVFLVDKATDALEKARVILQKKDIKRRPNYLLEIDYVNVIMSLVKLGELGEAMKFLNEWEASGYWCRLYDLRIPYLVIEEYVKRGKLQEAFDEIVVWYSRGKDGAEKLKDLLCKEYLKAGNVFQAFNCFRGTRHAFQVHPFLPMLFFKYIEENCGSFFPLRCTGTMLSEVNTIHSVQHENSIQSVNIGCENIIKSLVELGKLKEAVKMVIEWHSSDYVNIVKLIMEGYCKKCFFVEAEAMAEAWTREKRSQVAEIWFVLATHYQLHGKLVRGFECMRKCFNITPGLKGNYGMMFWTFTNGIEHSRCMNARGRI</sequence>
<keyword evidence="5" id="KW-1185">Reference proteome</keyword>
<dbReference type="PANTHER" id="PTHR45717:SF20">
    <property type="entry name" value="OS07G0598500 PROTEIN"/>
    <property type="match status" value="1"/>
</dbReference>